<protein>
    <submittedName>
        <fullName evidence="7">Uncharacterized protein</fullName>
    </submittedName>
</protein>
<comment type="similarity">
    <text evidence="1 6">Belongs to the RNase T2 family.</text>
</comment>
<dbReference type="Gene3D" id="3.90.730.10">
    <property type="entry name" value="Ribonuclease T2-like"/>
    <property type="match status" value="1"/>
</dbReference>
<keyword evidence="4" id="KW-0378">Hydrolase</keyword>
<dbReference type="SUPFAM" id="SSF55895">
    <property type="entry name" value="Ribonuclease Rh-like"/>
    <property type="match status" value="1"/>
</dbReference>
<evidence type="ECO:0000256" key="3">
    <source>
        <dbReference type="ARBA" id="ARBA00022759"/>
    </source>
</evidence>
<keyword evidence="3" id="KW-0255">Endonuclease</keyword>
<dbReference type="GO" id="GO:0016787">
    <property type="term" value="F:hydrolase activity"/>
    <property type="evidence" value="ECO:0007669"/>
    <property type="project" value="UniProtKB-KW"/>
</dbReference>
<dbReference type="InParanoid" id="A0A3Q7GCT9"/>
<keyword evidence="5" id="KW-0456">Lyase</keyword>
<keyword evidence="2" id="KW-0540">Nuclease</keyword>
<evidence type="ECO:0000313" key="8">
    <source>
        <dbReference type="Proteomes" id="UP000004994"/>
    </source>
</evidence>
<organism evidence="7">
    <name type="scientific">Solanum lycopersicum</name>
    <name type="common">Tomato</name>
    <name type="synonym">Lycopersicon esculentum</name>
    <dbReference type="NCBI Taxonomy" id="4081"/>
    <lineage>
        <taxon>Eukaryota</taxon>
        <taxon>Viridiplantae</taxon>
        <taxon>Streptophyta</taxon>
        <taxon>Embryophyta</taxon>
        <taxon>Tracheophyta</taxon>
        <taxon>Spermatophyta</taxon>
        <taxon>Magnoliopsida</taxon>
        <taxon>eudicotyledons</taxon>
        <taxon>Gunneridae</taxon>
        <taxon>Pentapetalae</taxon>
        <taxon>asterids</taxon>
        <taxon>lamiids</taxon>
        <taxon>Solanales</taxon>
        <taxon>Solanaceae</taxon>
        <taxon>Solanoideae</taxon>
        <taxon>Solaneae</taxon>
        <taxon>Solanum</taxon>
        <taxon>Solanum subgen. Lycopersicon</taxon>
    </lineage>
</organism>
<dbReference type="GO" id="GO:0006401">
    <property type="term" value="P:RNA catabolic process"/>
    <property type="evidence" value="ECO:0000318"/>
    <property type="project" value="GO_Central"/>
</dbReference>
<reference evidence="7" key="1">
    <citation type="journal article" date="2012" name="Nature">
        <title>The tomato genome sequence provides insights into fleshy fruit evolution.</title>
        <authorList>
            <consortium name="Tomato Genome Consortium"/>
        </authorList>
    </citation>
    <scope>NUCLEOTIDE SEQUENCE [LARGE SCALE GENOMIC DNA]</scope>
    <source>
        <strain evidence="7">cv. Heinz 1706</strain>
    </source>
</reference>
<evidence type="ECO:0000256" key="5">
    <source>
        <dbReference type="ARBA" id="ARBA00023239"/>
    </source>
</evidence>
<reference evidence="7" key="2">
    <citation type="submission" date="2019-01" db="UniProtKB">
        <authorList>
            <consortium name="EnsemblPlants"/>
        </authorList>
    </citation>
    <scope>IDENTIFICATION</scope>
    <source>
        <strain evidence="7">cv. Heinz 1706</strain>
    </source>
</reference>
<dbReference type="Pfam" id="PF00445">
    <property type="entry name" value="Ribonuclease_T2"/>
    <property type="match status" value="1"/>
</dbReference>
<evidence type="ECO:0000256" key="6">
    <source>
        <dbReference type="RuleBase" id="RU004328"/>
    </source>
</evidence>
<evidence type="ECO:0000256" key="2">
    <source>
        <dbReference type="ARBA" id="ARBA00022722"/>
    </source>
</evidence>
<name>A0A3Q7GCT9_SOLLC</name>
<dbReference type="InterPro" id="IPR036430">
    <property type="entry name" value="RNase_T2-like_sf"/>
</dbReference>
<evidence type="ECO:0000256" key="4">
    <source>
        <dbReference type="ARBA" id="ARBA00022801"/>
    </source>
</evidence>
<dbReference type="GO" id="GO:0033897">
    <property type="term" value="F:ribonuclease T2 activity"/>
    <property type="evidence" value="ECO:0007669"/>
    <property type="project" value="InterPro"/>
</dbReference>
<evidence type="ECO:0000256" key="1">
    <source>
        <dbReference type="ARBA" id="ARBA00007469"/>
    </source>
</evidence>
<proteinExistence type="inferred from homology"/>
<dbReference type="EnsemblPlants" id="Solyc05g013203.1.1">
    <property type="protein sequence ID" value="Solyc05g013203.1.1"/>
    <property type="gene ID" value="Solyc05g013203.1"/>
</dbReference>
<dbReference type="PANTHER" id="PTHR11240">
    <property type="entry name" value="RIBONUCLEASE T2"/>
    <property type="match status" value="1"/>
</dbReference>
<keyword evidence="8" id="KW-1185">Reference proteome</keyword>
<dbReference type="Gramene" id="Solyc05g013203.1.1">
    <property type="protein sequence ID" value="Solyc05g013203.1.1"/>
    <property type="gene ID" value="Solyc05g013203.1"/>
</dbReference>
<accession>A0A3Q7GCT9</accession>
<dbReference type="GO" id="GO:0003723">
    <property type="term" value="F:RNA binding"/>
    <property type="evidence" value="ECO:0007669"/>
    <property type="project" value="InterPro"/>
</dbReference>
<dbReference type="PANTHER" id="PTHR11240:SF75">
    <property type="entry name" value="RIBONUCLEASE 3"/>
    <property type="match status" value="1"/>
</dbReference>
<dbReference type="AlphaFoldDB" id="A0A3Q7GCT9"/>
<dbReference type="InterPro" id="IPR001568">
    <property type="entry name" value="RNase_T2-like"/>
</dbReference>
<dbReference type="PaxDb" id="4081-Solyc05g013210.2.1"/>
<dbReference type="GO" id="GO:0004521">
    <property type="term" value="F:RNA endonuclease activity"/>
    <property type="evidence" value="ECO:0000318"/>
    <property type="project" value="GO_Central"/>
</dbReference>
<dbReference type="GO" id="GO:0005576">
    <property type="term" value="C:extracellular region"/>
    <property type="evidence" value="ECO:0000318"/>
    <property type="project" value="GO_Central"/>
</dbReference>
<evidence type="ECO:0000313" key="7">
    <source>
        <dbReference type="EnsemblPlants" id="Solyc05g013203.1.1"/>
    </source>
</evidence>
<dbReference type="Proteomes" id="UP000004994">
    <property type="component" value="Chromosome 5"/>
</dbReference>
<sequence>MLMKSKPKWPPALCDQKLSCYSTTGKPTLDFGVHGLRPNYDNGSYPSSCDITNLYDETKIKDLISSMQENWPTLACLRNKGTKFWSHEWDKHVTCSLSTLDEHSYFKAALTIKEKSSIKLFIKSRNKHIAGIEPGGFYSVEIIKEATSSIVQYSLEGDAMKLLSLQPLDLIQDAVSVVAFFLVPLKEERCLSLFHSISSSFNWNPSGHSPKSQSVKCHLK</sequence>